<evidence type="ECO:0000313" key="3">
    <source>
        <dbReference type="Proteomes" id="UP001066276"/>
    </source>
</evidence>
<name>A0AAV7TRP6_PLEWA</name>
<comment type="caution">
    <text evidence="2">The sequence shown here is derived from an EMBL/GenBank/DDBJ whole genome shotgun (WGS) entry which is preliminary data.</text>
</comment>
<dbReference type="Proteomes" id="UP001066276">
    <property type="component" value="Chromosome 3_2"/>
</dbReference>
<evidence type="ECO:0000313" key="2">
    <source>
        <dbReference type="EMBL" id="KAJ1179359.1"/>
    </source>
</evidence>
<reference evidence="2" key="1">
    <citation type="journal article" date="2022" name="bioRxiv">
        <title>Sequencing and chromosome-scale assembly of the giantPleurodeles waltlgenome.</title>
        <authorList>
            <person name="Brown T."/>
            <person name="Elewa A."/>
            <person name="Iarovenko S."/>
            <person name="Subramanian E."/>
            <person name="Araus A.J."/>
            <person name="Petzold A."/>
            <person name="Susuki M."/>
            <person name="Suzuki K.-i.T."/>
            <person name="Hayashi T."/>
            <person name="Toyoda A."/>
            <person name="Oliveira C."/>
            <person name="Osipova E."/>
            <person name="Leigh N.D."/>
            <person name="Simon A."/>
            <person name="Yun M.H."/>
        </authorList>
    </citation>
    <scope>NUCLEOTIDE SEQUENCE</scope>
    <source>
        <strain evidence="2">20211129_DDA</strain>
        <tissue evidence="2">Liver</tissue>
    </source>
</reference>
<keyword evidence="3" id="KW-1185">Reference proteome</keyword>
<sequence>MTLCSASPNKMSSEDEVGSSEEDVVVCSVESSLEVVVMVDEWKVACDADGQIREIKRGLSQGWTKLKCKENISGAYKQTFEELSVVKGKDVLGLSSEFVECQQTLRMHRIGLWVPGRE</sequence>
<feature type="compositionally biased region" description="Polar residues" evidence="1">
    <location>
        <begin position="1"/>
        <end position="11"/>
    </location>
</feature>
<gene>
    <name evidence="2" type="ORF">NDU88_004593</name>
</gene>
<dbReference type="EMBL" id="JANPWB010000006">
    <property type="protein sequence ID" value="KAJ1179359.1"/>
    <property type="molecule type" value="Genomic_DNA"/>
</dbReference>
<proteinExistence type="predicted"/>
<protein>
    <submittedName>
        <fullName evidence="2">Uncharacterized protein</fullName>
    </submittedName>
</protein>
<accession>A0AAV7TRP6</accession>
<dbReference type="AlphaFoldDB" id="A0AAV7TRP6"/>
<organism evidence="2 3">
    <name type="scientific">Pleurodeles waltl</name>
    <name type="common">Iberian ribbed newt</name>
    <dbReference type="NCBI Taxonomy" id="8319"/>
    <lineage>
        <taxon>Eukaryota</taxon>
        <taxon>Metazoa</taxon>
        <taxon>Chordata</taxon>
        <taxon>Craniata</taxon>
        <taxon>Vertebrata</taxon>
        <taxon>Euteleostomi</taxon>
        <taxon>Amphibia</taxon>
        <taxon>Batrachia</taxon>
        <taxon>Caudata</taxon>
        <taxon>Salamandroidea</taxon>
        <taxon>Salamandridae</taxon>
        <taxon>Pleurodelinae</taxon>
        <taxon>Pleurodeles</taxon>
    </lineage>
</organism>
<feature type="region of interest" description="Disordered" evidence="1">
    <location>
        <begin position="1"/>
        <end position="21"/>
    </location>
</feature>
<evidence type="ECO:0000256" key="1">
    <source>
        <dbReference type="SAM" id="MobiDB-lite"/>
    </source>
</evidence>